<dbReference type="PANTHER" id="PTHR36174:SF1">
    <property type="entry name" value="LIPID II:GLYCINE GLYCYLTRANSFERASE"/>
    <property type="match status" value="1"/>
</dbReference>
<dbReference type="Proteomes" id="UP000294829">
    <property type="component" value="Unassembled WGS sequence"/>
</dbReference>
<accession>A0A4R5W0K2</accession>
<dbReference type="EMBL" id="SMYL01000005">
    <property type="protein sequence ID" value="TDK65535.1"/>
    <property type="molecule type" value="Genomic_DNA"/>
</dbReference>
<sequence length="345" mass="39676">MQFNWVTTLASLACPIYFEQSYLSLFANHSGAKLVILQLTKNSSLAFLPLELQPVGDDYWEASSAYGYGGLWSDEAFFVTPEEHAALLDFLQSQRIIAVFLRHAPFAQNQYCWPENKHTLNRITYTRGLEANITLTEFCASSHQKIRWSINAALRQHLVVEFQSADSWKASDVKDFYRIYHAAMSEKKTNPFYLFDEDFFLLHASAFGRQCELAIVRDTKNNQIIAGALFLMDTAGWVHYHLSALMRDYPASQFHELLLAESIVHYGNRGYTFFHIGGGHTLDESDGLSLFKKKFATKKLNFDVSTWICNEKIYYQERQLLPLQHPTYFLINEARGEQGVLFNSL</sequence>
<feature type="domain" description="BioF2-like acetyltransferase" evidence="1">
    <location>
        <begin position="144"/>
        <end position="280"/>
    </location>
</feature>
<comment type="caution">
    <text evidence="2">The sequence shown here is derived from an EMBL/GenBank/DDBJ whole genome shotgun (WGS) entry which is preliminary data.</text>
</comment>
<reference evidence="2 3" key="1">
    <citation type="submission" date="2019-03" db="EMBL/GenBank/DDBJ databases">
        <title>Sapientia aquatica gen. nov., sp. nov., isolated from a crater lake.</title>
        <authorList>
            <person name="Felfoldi T."/>
            <person name="Szabo A."/>
            <person name="Toth E."/>
            <person name="Schumann P."/>
            <person name="Keki Z."/>
            <person name="Marialigeti K."/>
            <person name="Mathe I."/>
        </authorList>
    </citation>
    <scope>NUCLEOTIDE SEQUENCE [LARGE SCALE GENOMIC DNA]</scope>
    <source>
        <strain evidence="2 3">SA-152</strain>
    </source>
</reference>
<gene>
    <name evidence="2" type="ORF">E2I14_11305</name>
</gene>
<keyword evidence="3" id="KW-1185">Reference proteome</keyword>
<keyword evidence="2" id="KW-0808">Transferase</keyword>
<protein>
    <submittedName>
        <fullName evidence="2">GNAT family N-acetyltransferase</fullName>
    </submittedName>
</protein>
<dbReference type="OrthoDB" id="9785911at2"/>
<dbReference type="GO" id="GO:0016740">
    <property type="term" value="F:transferase activity"/>
    <property type="evidence" value="ECO:0007669"/>
    <property type="project" value="UniProtKB-KW"/>
</dbReference>
<dbReference type="InterPro" id="IPR038740">
    <property type="entry name" value="BioF2-like_GNAT_dom"/>
</dbReference>
<dbReference type="Gene3D" id="3.40.630.30">
    <property type="match status" value="1"/>
</dbReference>
<organism evidence="2 3">
    <name type="scientific">Sapientia aquatica</name>
    <dbReference type="NCBI Taxonomy" id="1549640"/>
    <lineage>
        <taxon>Bacteria</taxon>
        <taxon>Pseudomonadati</taxon>
        <taxon>Pseudomonadota</taxon>
        <taxon>Betaproteobacteria</taxon>
        <taxon>Burkholderiales</taxon>
        <taxon>Oxalobacteraceae</taxon>
        <taxon>Sapientia</taxon>
    </lineage>
</organism>
<dbReference type="InterPro" id="IPR016181">
    <property type="entry name" value="Acyl_CoA_acyltransferase"/>
</dbReference>
<evidence type="ECO:0000313" key="2">
    <source>
        <dbReference type="EMBL" id="TDK65535.1"/>
    </source>
</evidence>
<dbReference type="SUPFAM" id="SSF55729">
    <property type="entry name" value="Acyl-CoA N-acyltransferases (Nat)"/>
    <property type="match status" value="1"/>
</dbReference>
<dbReference type="AlphaFoldDB" id="A0A4R5W0K2"/>
<evidence type="ECO:0000313" key="3">
    <source>
        <dbReference type="Proteomes" id="UP000294829"/>
    </source>
</evidence>
<dbReference type="Pfam" id="PF13480">
    <property type="entry name" value="Acetyltransf_6"/>
    <property type="match status" value="1"/>
</dbReference>
<proteinExistence type="predicted"/>
<dbReference type="InterPro" id="IPR050644">
    <property type="entry name" value="PG_Glycine_Bridge_Synth"/>
</dbReference>
<dbReference type="RefSeq" id="WP_133328533.1">
    <property type="nucleotide sequence ID" value="NZ_SMYL01000005.1"/>
</dbReference>
<name>A0A4R5W0K2_9BURK</name>
<dbReference type="PANTHER" id="PTHR36174">
    <property type="entry name" value="LIPID II:GLYCINE GLYCYLTRANSFERASE"/>
    <property type="match status" value="1"/>
</dbReference>
<evidence type="ECO:0000259" key="1">
    <source>
        <dbReference type="Pfam" id="PF13480"/>
    </source>
</evidence>